<dbReference type="AlphaFoldDB" id="A0A418JIR6"/>
<dbReference type="Gene3D" id="3.90.175.10">
    <property type="entry name" value="Diphtheria Toxin, domain 1"/>
    <property type="match status" value="1"/>
</dbReference>
<proteinExistence type="predicted"/>
<dbReference type="RefSeq" id="WP_119635439.1">
    <property type="nucleotide sequence ID" value="NZ_CP118163.1"/>
</dbReference>
<dbReference type="Proteomes" id="UP000285625">
    <property type="component" value="Unassembled WGS sequence"/>
</dbReference>
<name>A0A418JIR6_STAHY</name>
<evidence type="ECO:0000313" key="2">
    <source>
        <dbReference type="Proteomes" id="UP000285625"/>
    </source>
</evidence>
<sequence length="169" mass="19627">MDIELIGYHGTTQDNSLSIIRNKNFKKSIKNNEWLGHGVYFYELYEKAEWWASSKKKPAVIKTKILVPEKSYINLDKPSEEDKLAEFIKSIETSGKKFIVSGDINEFRCQILNLYMRYEGCKVISATLPSTNKKYKSQLESIGYPRTEKQICVRDTECIVYNELEVMSC</sequence>
<accession>A0A418JIR6</accession>
<organism evidence="1 2">
    <name type="scientific">Staphylococcus hyicus</name>
    <dbReference type="NCBI Taxonomy" id="1284"/>
    <lineage>
        <taxon>Bacteria</taxon>
        <taxon>Bacillati</taxon>
        <taxon>Bacillota</taxon>
        <taxon>Bacilli</taxon>
        <taxon>Bacillales</taxon>
        <taxon>Staphylococcaceae</taxon>
        <taxon>Staphylococcus</taxon>
    </lineage>
</organism>
<evidence type="ECO:0008006" key="3">
    <source>
        <dbReference type="Google" id="ProtNLM"/>
    </source>
</evidence>
<reference evidence="1 2" key="1">
    <citation type="journal article" date="2016" name="Front. Microbiol.">
        <title>Comprehensive Phylogenetic Analysis of Bovine Non-aureus Staphylococci Species Based on Whole-Genome Sequencing.</title>
        <authorList>
            <person name="Naushad S."/>
            <person name="Barkema H.W."/>
            <person name="Luby C."/>
            <person name="Condas L.A."/>
            <person name="Nobrega D.B."/>
            <person name="Carson D.A."/>
            <person name="De Buck J."/>
        </authorList>
    </citation>
    <scope>NUCLEOTIDE SEQUENCE [LARGE SCALE GENOMIC DNA]</scope>
    <source>
        <strain evidence="1 2">SNUC 5959</strain>
    </source>
</reference>
<protein>
    <recommendedName>
        <fullName evidence="3">DUF3990 domain-containing protein</fullName>
    </recommendedName>
</protein>
<comment type="caution">
    <text evidence="1">The sequence shown here is derived from an EMBL/GenBank/DDBJ whole genome shotgun (WGS) entry which is preliminary data.</text>
</comment>
<dbReference type="EMBL" id="QXVO01000017">
    <property type="protein sequence ID" value="RIO45708.1"/>
    <property type="molecule type" value="Genomic_DNA"/>
</dbReference>
<evidence type="ECO:0000313" key="1">
    <source>
        <dbReference type="EMBL" id="RIO45708.1"/>
    </source>
</evidence>
<gene>
    <name evidence="1" type="ORF">BUZ57_06765</name>
</gene>
<dbReference type="SUPFAM" id="SSF56399">
    <property type="entry name" value="ADP-ribosylation"/>
    <property type="match status" value="1"/>
</dbReference>